<comment type="caution">
    <text evidence="1">The sequence shown here is derived from an EMBL/GenBank/DDBJ whole genome shotgun (WGS) entry which is preliminary data.</text>
</comment>
<evidence type="ECO:0000313" key="2">
    <source>
        <dbReference type="Proteomes" id="UP000034182"/>
    </source>
</evidence>
<name>A0A0G2EBM4_9PEZI</name>
<dbReference type="EMBL" id="LAQI01000101">
    <property type="protein sequence ID" value="KKY20332.1"/>
    <property type="molecule type" value="Genomic_DNA"/>
</dbReference>
<gene>
    <name evidence="1" type="ORF">UCDDS831_g04821</name>
</gene>
<accession>A0A0G2EBM4</accession>
<dbReference type="PANTHER" id="PTHR42085:SF2">
    <property type="entry name" value="F-BOX DOMAIN-CONTAINING PROTEIN"/>
    <property type="match status" value="1"/>
</dbReference>
<dbReference type="PANTHER" id="PTHR42085">
    <property type="entry name" value="F-BOX DOMAIN-CONTAINING PROTEIN"/>
    <property type="match status" value="1"/>
</dbReference>
<protein>
    <submittedName>
        <fullName evidence="1">Uncharacterized protein</fullName>
    </submittedName>
</protein>
<dbReference type="Proteomes" id="UP000034182">
    <property type="component" value="Unassembled WGS sequence"/>
</dbReference>
<organism evidence="1 2">
    <name type="scientific">Diplodia seriata</name>
    <dbReference type="NCBI Taxonomy" id="420778"/>
    <lineage>
        <taxon>Eukaryota</taxon>
        <taxon>Fungi</taxon>
        <taxon>Dikarya</taxon>
        <taxon>Ascomycota</taxon>
        <taxon>Pezizomycotina</taxon>
        <taxon>Dothideomycetes</taxon>
        <taxon>Dothideomycetes incertae sedis</taxon>
        <taxon>Botryosphaeriales</taxon>
        <taxon>Botryosphaeriaceae</taxon>
        <taxon>Diplodia</taxon>
    </lineage>
</organism>
<reference evidence="1 2" key="2">
    <citation type="submission" date="2015-05" db="EMBL/GenBank/DDBJ databases">
        <title>Distinctive expansion of gene families associated with plant cell wall degradation and secondary metabolism in the genomes of grapevine trunk pathogens.</title>
        <authorList>
            <person name="Lawrence D.P."/>
            <person name="Travadon R."/>
            <person name="Rolshausen P.E."/>
            <person name="Baumgartner K."/>
        </authorList>
    </citation>
    <scope>NUCLEOTIDE SEQUENCE [LARGE SCALE GENOMIC DNA]</scope>
    <source>
        <strain evidence="1">DS831</strain>
    </source>
</reference>
<dbReference type="InterPro" id="IPR038883">
    <property type="entry name" value="AN11006-like"/>
</dbReference>
<dbReference type="AlphaFoldDB" id="A0A0G2EBM4"/>
<proteinExistence type="predicted"/>
<reference evidence="1 2" key="1">
    <citation type="submission" date="2015-03" db="EMBL/GenBank/DDBJ databases">
        <authorList>
            <person name="Morales-Cruz A."/>
            <person name="Amrine K.C."/>
            <person name="Cantu D."/>
        </authorList>
    </citation>
    <scope>NUCLEOTIDE SEQUENCE [LARGE SCALE GENOMIC DNA]</scope>
    <source>
        <strain evidence="1">DS831</strain>
    </source>
</reference>
<evidence type="ECO:0000313" key="1">
    <source>
        <dbReference type="EMBL" id="KKY20332.1"/>
    </source>
</evidence>
<sequence length="339" mass="38925">MELSLDKDIQQYAKFPYLYNERKNARPFPQFRQTLSFMDLPVEVRVMVYRLLLLSSTPFELCFRAFVVWVPALRVPNEGSAWSHFASFRPALGVLRLNKLINREAAEVFYGENEFRFSAFNASIPAHAFMATIGTQNTRFLRKLTLFVPFLKRGCYQDPQGSSIFLLQALGMPLPRACVAAGDMFDIHLASFHGIVHTFHQLAAGPDGIALRELQLLIEVDSICGSPKDAIRAMCYALDALRNFVEDLRISLMFHHGDCLNSLPGNRHYGSPRDTVAYYLGRSHWLFAEMARAGWEWRHVYDWKDNEGAYDVIEDDKILEDLPLEWEKVPSKRRNSPIV</sequence>